<evidence type="ECO:0000313" key="7">
    <source>
        <dbReference type="EMBL" id="PKK32363.1"/>
    </source>
</evidence>
<dbReference type="KEGG" id="clv:102085999"/>
<evidence type="ECO:0000256" key="2">
    <source>
        <dbReference type="ARBA" id="ARBA00023054"/>
    </source>
</evidence>
<proteinExistence type="inferred from homology"/>
<dbReference type="Pfam" id="PF15619">
    <property type="entry name" value="Lebercilin"/>
    <property type="match status" value="1"/>
</dbReference>
<gene>
    <name evidence="7" type="primary">LCA5L</name>
    <name evidence="7" type="ORF">A306_00002791</name>
</gene>
<dbReference type="STRING" id="8932.A0A2I0MRR3"/>
<reference evidence="7 8" key="1">
    <citation type="journal article" date="2013" name="Science">
        <title>Genomic diversity and evolution of the head crest in the rock pigeon.</title>
        <authorList>
            <person name="Shapiro M.D."/>
            <person name="Kronenberg Z."/>
            <person name="Li C."/>
            <person name="Domyan E.T."/>
            <person name="Pan H."/>
            <person name="Campbell M."/>
            <person name="Tan H."/>
            <person name="Huff C.D."/>
            <person name="Hu H."/>
            <person name="Vickrey A.I."/>
            <person name="Nielsen S.C."/>
            <person name="Stringham S.A."/>
            <person name="Hu H."/>
            <person name="Willerslev E."/>
            <person name="Gilbert M.T."/>
            <person name="Yandell M."/>
            <person name="Zhang G."/>
            <person name="Wang J."/>
        </authorList>
    </citation>
    <scope>NUCLEOTIDE SEQUENCE [LARGE SCALE GENOMIC DNA]</scope>
    <source>
        <tissue evidence="7">Blood</tissue>
    </source>
</reference>
<feature type="compositionally biased region" description="Basic and acidic residues" evidence="5">
    <location>
        <begin position="294"/>
        <end position="326"/>
    </location>
</feature>
<dbReference type="InParanoid" id="A0A2I0MRR3"/>
<name>A0A2I0MRR3_COLLI</name>
<comment type="caution">
    <text evidence="7">The sequence shown here is derived from an EMBL/GenBank/DDBJ whole genome shotgun (WGS) entry which is preliminary data.</text>
</comment>
<dbReference type="EMBL" id="AKCR02000003">
    <property type="protein sequence ID" value="PKK32363.1"/>
    <property type="molecule type" value="Genomic_DNA"/>
</dbReference>
<comment type="similarity">
    <text evidence="1">Belongs to the LCA5 family.</text>
</comment>
<accession>A0A2I0MRR3</accession>
<keyword evidence="2" id="KW-0175">Coiled coil</keyword>
<evidence type="ECO:0000256" key="5">
    <source>
        <dbReference type="SAM" id="MobiDB-lite"/>
    </source>
</evidence>
<dbReference type="PANTHER" id="PTHR16650">
    <property type="entry name" value="C21ORF13-RELATED"/>
    <property type="match status" value="1"/>
</dbReference>
<dbReference type="GO" id="GO:0005930">
    <property type="term" value="C:axoneme"/>
    <property type="evidence" value="ECO:0007669"/>
    <property type="project" value="TreeGrafter"/>
</dbReference>
<feature type="region of interest" description="Disordered" evidence="5">
    <location>
        <begin position="387"/>
        <end position="425"/>
    </location>
</feature>
<keyword evidence="8" id="KW-1185">Reference proteome</keyword>
<protein>
    <recommendedName>
        <fullName evidence="3">Lebercilin-like protein</fullName>
    </recommendedName>
    <alternativeName>
        <fullName evidence="4">Leber congenital amaurosis 5-like protein</fullName>
    </alternativeName>
</protein>
<dbReference type="GeneID" id="102085999"/>
<evidence type="ECO:0000256" key="3">
    <source>
        <dbReference type="ARBA" id="ARBA00041189"/>
    </source>
</evidence>
<evidence type="ECO:0000256" key="4">
    <source>
        <dbReference type="ARBA" id="ARBA00041402"/>
    </source>
</evidence>
<dbReference type="InterPro" id="IPR028933">
    <property type="entry name" value="Lebercilin_dom"/>
</dbReference>
<feature type="region of interest" description="Disordered" evidence="5">
    <location>
        <begin position="284"/>
        <end position="326"/>
    </location>
</feature>
<dbReference type="AlphaFoldDB" id="A0A2I0MRR3"/>
<sequence>MSVYFGLNAGGKKLPAEKIAYQNSSSLSLQSTMISQKKNAVAQRILSARLHKIKQLKNEIFYLQHKVEASSLENHVLKELQCRRLKKIGRYENSESNLPNLLASHYNKVRALRNLLKVSQENEKNTSKKLRKVETELLKTKDAFQALHVLSENKALAEREELYHRLSIVTEKIEVNNNRIQSLEEQLKLNNSTFSRQLANENKKAVEAGIITKNLQMEINSLHQKMKEKDRQLYIQNIYANRMPKIPKNKRDSVPHEKSLSVNRAVQVDKQSFRSLLLSQYQAQETEKSPIQLTKEKKSSEDKNQKTKANEAYTDPHCRTEKKATKKIPKPEMLNRTHRDYLSAGRLLMEEYTCLEFMKEEKTDLLKQELNKPMKTEQALNDNVNVNKQEEDAVEEYEKEEKKPDEEVNSSEKAGSKCVTPGPRMKTPIGLKKKYMFSEATENLHHGLPASGRKSRQGSFCNPGHVAQDCGETAESKEKNSFGLYEPSFGKVTKTGQKDSFTEAEGCAHMTFAERKNNLMKELFGPGCV</sequence>
<dbReference type="PANTHER" id="PTHR16650:SF9">
    <property type="entry name" value="LEBERCILIN-LIKE PROTEIN"/>
    <property type="match status" value="1"/>
</dbReference>
<dbReference type="InterPro" id="IPR026188">
    <property type="entry name" value="Lebercilin-like"/>
</dbReference>
<evidence type="ECO:0000313" key="8">
    <source>
        <dbReference type="Proteomes" id="UP000053872"/>
    </source>
</evidence>
<evidence type="ECO:0000259" key="6">
    <source>
        <dbReference type="Pfam" id="PF15619"/>
    </source>
</evidence>
<dbReference type="Proteomes" id="UP000053872">
    <property type="component" value="Unassembled WGS sequence"/>
</dbReference>
<dbReference type="CTD" id="150082"/>
<evidence type="ECO:0000256" key="1">
    <source>
        <dbReference type="ARBA" id="ARBA00010229"/>
    </source>
</evidence>
<organism evidence="7 8">
    <name type="scientific">Columba livia</name>
    <name type="common">Rock dove</name>
    <dbReference type="NCBI Taxonomy" id="8932"/>
    <lineage>
        <taxon>Eukaryota</taxon>
        <taxon>Metazoa</taxon>
        <taxon>Chordata</taxon>
        <taxon>Craniata</taxon>
        <taxon>Vertebrata</taxon>
        <taxon>Euteleostomi</taxon>
        <taxon>Archelosauria</taxon>
        <taxon>Archosauria</taxon>
        <taxon>Dinosauria</taxon>
        <taxon>Saurischia</taxon>
        <taxon>Theropoda</taxon>
        <taxon>Coelurosauria</taxon>
        <taxon>Aves</taxon>
        <taxon>Neognathae</taxon>
        <taxon>Neoaves</taxon>
        <taxon>Columbimorphae</taxon>
        <taxon>Columbiformes</taxon>
        <taxon>Columbidae</taxon>
        <taxon>Columba</taxon>
    </lineage>
</organism>
<dbReference type="GO" id="GO:0042073">
    <property type="term" value="P:intraciliary transport"/>
    <property type="evidence" value="ECO:0007669"/>
    <property type="project" value="TreeGrafter"/>
</dbReference>
<feature type="domain" description="Lebercilin" evidence="6">
    <location>
        <begin position="41"/>
        <end position="233"/>
    </location>
</feature>